<name>A0A4R1BBD4_9BACT</name>
<evidence type="ECO:0000256" key="1">
    <source>
        <dbReference type="SAM" id="SignalP"/>
    </source>
</evidence>
<dbReference type="OrthoDB" id="9847034at2"/>
<keyword evidence="1" id="KW-0732">Signal</keyword>
<proteinExistence type="predicted"/>
<feature type="signal peptide" evidence="1">
    <location>
        <begin position="1"/>
        <end position="18"/>
    </location>
</feature>
<dbReference type="EMBL" id="SJZI01000042">
    <property type="protein sequence ID" value="TCJ14315.1"/>
    <property type="molecule type" value="Genomic_DNA"/>
</dbReference>
<accession>A0A4R1BBD4</accession>
<evidence type="ECO:0000313" key="2">
    <source>
        <dbReference type="EMBL" id="TCJ14315.1"/>
    </source>
</evidence>
<reference evidence="2 3" key="1">
    <citation type="submission" date="2019-03" db="EMBL/GenBank/DDBJ databases">
        <authorList>
            <person name="Kim M.K.M."/>
        </authorList>
    </citation>
    <scope>NUCLEOTIDE SEQUENCE [LARGE SCALE GENOMIC DNA]</scope>
    <source>
        <strain evidence="2 3">17J68-12</strain>
    </source>
</reference>
<sequence length="153" mass="17031">MRKLLLLLTLSLALGATAQQTGSVRIYGYMRPSHPGIVPASHPNATLADYLVYLAIPRNGGFRLRTVSIGGKAYEFRTEALASPVSYVNRNLPQNPRTETLVPKHSGRTFQVLIDKAPNRPGAGPLRLVYNWNGKTYSKTLKEWKELEPVMNQ</sequence>
<organism evidence="2 3">
    <name type="scientific">Flaviaesturariibacter flavus</name>
    <dbReference type="NCBI Taxonomy" id="2502780"/>
    <lineage>
        <taxon>Bacteria</taxon>
        <taxon>Pseudomonadati</taxon>
        <taxon>Bacteroidota</taxon>
        <taxon>Chitinophagia</taxon>
        <taxon>Chitinophagales</taxon>
        <taxon>Chitinophagaceae</taxon>
        <taxon>Flaviaestuariibacter</taxon>
    </lineage>
</organism>
<evidence type="ECO:0008006" key="4">
    <source>
        <dbReference type="Google" id="ProtNLM"/>
    </source>
</evidence>
<comment type="caution">
    <text evidence="2">The sequence shown here is derived from an EMBL/GenBank/DDBJ whole genome shotgun (WGS) entry which is preliminary data.</text>
</comment>
<gene>
    <name evidence="2" type="ORF">EPD60_09970</name>
</gene>
<keyword evidence="3" id="KW-1185">Reference proteome</keyword>
<dbReference type="AlphaFoldDB" id="A0A4R1BBD4"/>
<feature type="chain" id="PRO_5020573654" description="DUF2846 domain-containing protein" evidence="1">
    <location>
        <begin position="19"/>
        <end position="153"/>
    </location>
</feature>
<protein>
    <recommendedName>
        <fullName evidence="4">DUF2846 domain-containing protein</fullName>
    </recommendedName>
</protein>
<evidence type="ECO:0000313" key="3">
    <source>
        <dbReference type="Proteomes" id="UP000295334"/>
    </source>
</evidence>
<dbReference type="Proteomes" id="UP000295334">
    <property type="component" value="Unassembled WGS sequence"/>
</dbReference>
<dbReference type="RefSeq" id="WP_131449306.1">
    <property type="nucleotide sequence ID" value="NZ_SJZI01000042.1"/>
</dbReference>